<dbReference type="EMBL" id="JASBWS010000051">
    <property type="protein sequence ID" value="KAJ9104995.1"/>
    <property type="molecule type" value="Genomic_DNA"/>
</dbReference>
<dbReference type="Proteomes" id="UP001230649">
    <property type="component" value="Unassembled WGS sequence"/>
</dbReference>
<accession>A0ACC2VZT2</accession>
<keyword evidence="2" id="KW-1185">Reference proteome</keyword>
<evidence type="ECO:0000313" key="1">
    <source>
        <dbReference type="EMBL" id="KAJ9104995.1"/>
    </source>
</evidence>
<organism evidence="1 2">
    <name type="scientific">Naganishia adeliensis</name>
    <dbReference type="NCBI Taxonomy" id="92952"/>
    <lineage>
        <taxon>Eukaryota</taxon>
        <taxon>Fungi</taxon>
        <taxon>Dikarya</taxon>
        <taxon>Basidiomycota</taxon>
        <taxon>Agaricomycotina</taxon>
        <taxon>Tremellomycetes</taxon>
        <taxon>Filobasidiales</taxon>
        <taxon>Filobasidiaceae</taxon>
        <taxon>Naganishia</taxon>
    </lineage>
</organism>
<proteinExistence type="predicted"/>
<evidence type="ECO:0000313" key="2">
    <source>
        <dbReference type="Proteomes" id="UP001230649"/>
    </source>
</evidence>
<protein>
    <submittedName>
        <fullName evidence="1">Uncharacterized protein</fullName>
    </submittedName>
</protein>
<sequence>MSDSIHTDEHVHPPPPAYQLVPPTMPAERGTTGENRPTLPFRARNLFLHQGLSPTANDPDALVVKFQTIVRDGKEIIVGRLKVPTLLPAPLEHAFILRRYDTGAISVTTMYKAAFPSATQDDEEREMKWIKSSFDMSGMNGSRTCPAVKLAGNWAPLNLARHLAPAYKLEAWIEKSASPTAKANDPSEPPKKLKPLRPLLPAHPSPLPPPQPVLAQPISPASARQSARNGVMAPPAHVPGPLAQRPAAPAPASAAESPRSATTTPARAVKRSRLSQVDPPSPLANTSTSAPGFAPVPAAAVDHVTVTLQSTHELHAPLTTSTSELTAAAEAEIAASKADVLRLREEALARSAAGESALEMGLVTAEPGVSGGPGSSLAAQATGGIRGIKRTTEDVATEDDAAEANAAETSTTTVLSNSGQGRVIAGNRRVVNPERAEQRQGFWGPVAMLAGTAASFVAASMFW</sequence>
<gene>
    <name evidence="1" type="ORF">QFC20_004436</name>
</gene>
<comment type="caution">
    <text evidence="1">The sequence shown here is derived from an EMBL/GenBank/DDBJ whole genome shotgun (WGS) entry which is preliminary data.</text>
</comment>
<name>A0ACC2VZT2_9TREE</name>
<reference evidence="1" key="1">
    <citation type="submission" date="2023-04" db="EMBL/GenBank/DDBJ databases">
        <title>Draft Genome sequencing of Naganishia species isolated from polar environments using Oxford Nanopore Technology.</title>
        <authorList>
            <person name="Leo P."/>
            <person name="Venkateswaran K."/>
        </authorList>
    </citation>
    <scope>NUCLEOTIDE SEQUENCE</scope>
    <source>
        <strain evidence="1">MNA-CCFEE 5262</strain>
    </source>
</reference>